<keyword evidence="3" id="KW-1185">Reference proteome</keyword>
<dbReference type="STRING" id="673862.BABL1_gene_816"/>
<dbReference type="KEGG" id="dpb:BABL1_gene_816"/>
<reference evidence="2 3" key="1">
    <citation type="journal article" date="2015" name="Biol. Direct">
        <title>Babela massiliensis, a representative of a widespread bacterial phylum with unusual adaptations to parasitism in amoebae.</title>
        <authorList>
            <person name="Pagnier I."/>
            <person name="Yutin N."/>
            <person name="Croce O."/>
            <person name="Makarova K.S."/>
            <person name="Wolf Y.I."/>
            <person name="Benamar S."/>
            <person name="Raoult D."/>
            <person name="Koonin E.V."/>
            <person name="La Scola B."/>
        </authorList>
    </citation>
    <scope>NUCLEOTIDE SEQUENCE [LARGE SCALE GENOMIC DNA]</scope>
    <source>
        <strain evidence="3">BABL1</strain>
    </source>
</reference>
<accession>V6DEU7</accession>
<dbReference type="EMBL" id="HG793133">
    <property type="protein sequence ID" value="CDK30122.1"/>
    <property type="molecule type" value="Genomic_DNA"/>
</dbReference>
<evidence type="ECO:0000256" key="1">
    <source>
        <dbReference type="SAM" id="Phobius"/>
    </source>
</evidence>
<proteinExistence type="predicted"/>
<dbReference type="RefSeq" id="WP_023790886.1">
    <property type="nucleotide sequence ID" value="NC_023003.1"/>
</dbReference>
<protein>
    <submittedName>
        <fullName evidence="2">Uncharacterized protein</fullName>
    </submittedName>
</protein>
<sequence>MFKSLYIFLVLISSFNIITCGFFGPKVGVNCSQAKAVCQEGYNDACELYQKYCAN</sequence>
<keyword evidence="1" id="KW-0812">Transmembrane</keyword>
<name>V6DEU7_9BACT</name>
<evidence type="ECO:0000313" key="2">
    <source>
        <dbReference type="EMBL" id="CDK30122.1"/>
    </source>
</evidence>
<gene>
    <name evidence="2" type="ORF">BABL1_gene_816</name>
</gene>
<evidence type="ECO:0000313" key="3">
    <source>
        <dbReference type="Proteomes" id="UP000018769"/>
    </source>
</evidence>
<dbReference type="AlphaFoldDB" id="V6DEU7"/>
<dbReference type="HOGENOM" id="CLU_3023403_0_0_7"/>
<organism evidence="2 3">
    <name type="scientific">Candidatus Babela massiliensis</name>
    <dbReference type="NCBI Taxonomy" id="673862"/>
    <lineage>
        <taxon>Bacteria</taxon>
        <taxon>Candidatus Babelota</taxon>
        <taxon>Candidatus Babeliae</taxon>
        <taxon>Candidatus Babeliales</taxon>
        <taxon>Candidatus Babeliaceae</taxon>
        <taxon>Candidatus Babela</taxon>
    </lineage>
</organism>
<feature type="transmembrane region" description="Helical" evidence="1">
    <location>
        <begin position="6"/>
        <end position="25"/>
    </location>
</feature>
<keyword evidence="1" id="KW-0472">Membrane</keyword>
<dbReference type="Proteomes" id="UP000018769">
    <property type="component" value="Chromosome I"/>
</dbReference>
<keyword evidence="1" id="KW-1133">Transmembrane helix</keyword>